<dbReference type="AlphaFoldDB" id="A0A2M9PYI8"/>
<dbReference type="EMBL" id="PHQY01000692">
    <property type="protein sequence ID" value="PJO40874.1"/>
    <property type="molecule type" value="Genomic_DNA"/>
</dbReference>
<dbReference type="RefSeq" id="WP_100545590.1">
    <property type="nucleotide sequence ID" value="NZ_JBHVRA010000002.1"/>
</dbReference>
<dbReference type="InterPro" id="IPR046500">
    <property type="entry name" value="DUF6678"/>
</dbReference>
<comment type="caution">
    <text evidence="1">The sequence shown here is derived from an EMBL/GenBank/DDBJ whole genome shotgun (WGS) entry which is preliminary data.</text>
</comment>
<protein>
    <submittedName>
        <fullName evidence="1">Uncharacterized protein</fullName>
    </submittedName>
</protein>
<evidence type="ECO:0000313" key="1">
    <source>
        <dbReference type="EMBL" id="PJO40874.1"/>
    </source>
</evidence>
<gene>
    <name evidence="1" type="ORF">CWD94_25765</name>
</gene>
<dbReference type="Proteomes" id="UP000232101">
    <property type="component" value="Unassembled WGS sequence"/>
</dbReference>
<reference evidence="1 2" key="1">
    <citation type="submission" date="2017-11" db="EMBL/GenBank/DDBJ databases">
        <title>Bacterial isolate from king chilli rhizosphere.</title>
        <authorList>
            <person name="Takhelmayum P."/>
            <person name="Sarangthem I."/>
        </authorList>
    </citation>
    <scope>NUCLEOTIDE SEQUENCE [LARGE SCALE GENOMIC DNA]</scope>
    <source>
        <strain evidence="2">t26</strain>
    </source>
</reference>
<name>A0A2M9PYI8_9BACI</name>
<organism evidence="1 2">
    <name type="scientific">Lysinibacillus xylanilyticus</name>
    <dbReference type="NCBI Taxonomy" id="582475"/>
    <lineage>
        <taxon>Bacteria</taxon>
        <taxon>Bacillati</taxon>
        <taxon>Bacillota</taxon>
        <taxon>Bacilli</taxon>
        <taxon>Bacillales</taxon>
        <taxon>Bacillaceae</taxon>
        <taxon>Lysinibacillus</taxon>
    </lineage>
</organism>
<sequence>MVNLQANLEKGDEILDPLKKKINSRISENNLYPIMNNTKWGKLQKSIINDFPILPPYQAKYVLEDTPEPELFEGDVWYLGDWEEGILPFYSVEWIRVKPRYLKHRGILIQDEVIDFTNEFRTLLQELKIPYVEKNNDFYIYGYLSNTELLSKK</sequence>
<evidence type="ECO:0000313" key="2">
    <source>
        <dbReference type="Proteomes" id="UP000232101"/>
    </source>
</evidence>
<accession>A0A2M9PYI8</accession>
<proteinExistence type="predicted"/>
<dbReference type="Pfam" id="PF20383">
    <property type="entry name" value="DUF6678"/>
    <property type="match status" value="1"/>
</dbReference>